<reference evidence="3 4" key="1">
    <citation type="submission" date="2018-08" db="EMBL/GenBank/DDBJ databases">
        <title>Genomic Encyclopedia of Archaeal and Bacterial Type Strains, Phase II (KMG-II): from individual species to whole genera.</title>
        <authorList>
            <person name="Goeker M."/>
        </authorList>
    </citation>
    <scope>NUCLEOTIDE SEQUENCE [LARGE SCALE GENOMIC DNA]</scope>
    <source>
        <strain evidence="3 4">DSM 17905</strain>
    </source>
</reference>
<comment type="caution">
    <text evidence="3">The sequence shown here is derived from an EMBL/GenBank/DDBJ whole genome shotgun (WGS) entry which is preliminary data.</text>
</comment>
<keyword evidence="1" id="KW-0472">Membrane</keyword>
<dbReference type="SUPFAM" id="SSF53448">
    <property type="entry name" value="Nucleotide-diphospho-sugar transferases"/>
    <property type="match status" value="1"/>
</dbReference>
<gene>
    <name evidence="3" type="ORF">BDD26_3892</name>
</gene>
<evidence type="ECO:0000313" key="4">
    <source>
        <dbReference type="Proteomes" id="UP000256294"/>
    </source>
</evidence>
<evidence type="ECO:0000256" key="1">
    <source>
        <dbReference type="SAM" id="Phobius"/>
    </source>
</evidence>
<organism evidence="3 4">
    <name type="scientific">Xenorhabdus cabanillasii</name>
    <dbReference type="NCBI Taxonomy" id="351673"/>
    <lineage>
        <taxon>Bacteria</taxon>
        <taxon>Pseudomonadati</taxon>
        <taxon>Pseudomonadota</taxon>
        <taxon>Gammaproteobacteria</taxon>
        <taxon>Enterobacterales</taxon>
        <taxon>Morganellaceae</taxon>
        <taxon>Xenorhabdus</taxon>
    </lineage>
</organism>
<dbReference type="PANTHER" id="PTHR10859">
    <property type="entry name" value="GLYCOSYL TRANSFERASE"/>
    <property type="match status" value="1"/>
</dbReference>
<dbReference type="GO" id="GO:0016740">
    <property type="term" value="F:transferase activity"/>
    <property type="evidence" value="ECO:0007669"/>
    <property type="project" value="UniProtKB-KW"/>
</dbReference>
<protein>
    <submittedName>
        <fullName evidence="3">Glycosyl transferase family 2</fullName>
    </submittedName>
</protein>
<dbReference type="Gene3D" id="3.90.550.10">
    <property type="entry name" value="Spore Coat Polysaccharide Biosynthesis Protein SpsA, Chain A"/>
    <property type="match status" value="1"/>
</dbReference>
<feature type="domain" description="Glycosyltransferase 2-like" evidence="2">
    <location>
        <begin position="11"/>
        <end position="178"/>
    </location>
</feature>
<dbReference type="PANTHER" id="PTHR10859:SF91">
    <property type="entry name" value="DOLICHYL-PHOSPHATE BETA-GLUCOSYLTRANSFERASE"/>
    <property type="match status" value="1"/>
</dbReference>
<accession>A0A3D9UKG7</accession>
<name>A0A3D9UKG7_9GAMM</name>
<keyword evidence="3" id="KW-0808">Transferase</keyword>
<dbReference type="Pfam" id="PF00535">
    <property type="entry name" value="Glycos_transf_2"/>
    <property type="match status" value="1"/>
</dbReference>
<proteinExistence type="predicted"/>
<dbReference type="AlphaFoldDB" id="A0A3D9UKG7"/>
<keyword evidence="4" id="KW-1185">Reference proteome</keyword>
<dbReference type="InterPro" id="IPR029044">
    <property type="entry name" value="Nucleotide-diphossugar_trans"/>
</dbReference>
<dbReference type="InterPro" id="IPR001173">
    <property type="entry name" value="Glyco_trans_2-like"/>
</dbReference>
<feature type="transmembrane region" description="Helical" evidence="1">
    <location>
        <begin position="223"/>
        <end position="242"/>
    </location>
</feature>
<evidence type="ECO:0000313" key="3">
    <source>
        <dbReference type="EMBL" id="REF28923.1"/>
    </source>
</evidence>
<sequence length="248" mass="29100">MDRVEDSVEISIVLPRYHENYLIIEKTIHRIRRIQEVLNVQIIIVNDSDKNNFYDSDIAKIKQNYCDVMVISNCGNYGKGYSIRRGVDLAKGKYIFYTDIDFPIKESDFFNAYNQIKSNNIDLVIGERFSNNKSKANFYRKITSKIFLKTVNLLLSCKISDSQCPFKMIKSDLAKEVFSKQKIKGYAFDAEIIYLTKRLSKNLHQLSVVWEDTRENWGLIKTLLNYSVMIYAVFSIKLYWFINDPEIV</sequence>
<keyword evidence="1" id="KW-0812">Transmembrane</keyword>
<evidence type="ECO:0000259" key="2">
    <source>
        <dbReference type="Pfam" id="PF00535"/>
    </source>
</evidence>
<dbReference type="GO" id="GO:0006487">
    <property type="term" value="P:protein N-linked glycosylation"/>
    <property type="evidence" value="ECO:0007669"/>
    <property type="project" value="TreeGrafter"/>
</dbReference>
<dbReference type="EMBL" id="QTUB01000001">
    <property type="protein sequence ID" value="REF28923.1"/>
    <property type="molecule type" value="Genomic_DNA"/>
</dbReference>
<keyword evidence="1" id="KW-1133">Transmembrane helix</keyword>
<dbReference type="Proteomes" id="UP000256294">
    <property type="component" value="Unassembled WGS sequence"/>
</dbReference>
<dbReference type="RefSeq" id="WP_038259890.1">
    <property type="nucleotide sequence ID" value="NZ_QTUB01000001.1"/>
</dbReference>